<dbReference type="EMBL" id="SRLO01001337">
    <property type="protein sequence ID" value="TNN38795.1"/>
    <property type="molecule type" value="Genomic_DNA"/>
</dbReference>
<keyword evidence="3" id="KW-1185">Reference proteome</keyword>
<evidence type="ECO:0000313" key="3">
    <source>
        <dbReference type="Proteomes" id="UP000314294"/>
    </source>
</evidence>
<sequence length="219" mass="24626">MRNPKSSFLRRVATVGVFFPPATGGSNEPEGSGDAALKKKKNGVIPPEGSGGNNRSEWEEMHRRGRGGVSDDQAARCRFSVEDYRDVCTPPACSDHIKAKWCEVQFCSVLFMCDGFDFDIPLRQEEGRKDTFSSRNTHVLQLPQLVDLGQFPDGVPVKVQHTQLVQLAHKLQHKHLHEPEPDLRGKSIGLNTGEKKTGIYLVKLQPPWKRRIHYNKICV</sequence>
<evidence type="ECO:0000256" key="1">
    <source>
        <dbReference type="SAM" id="MobiDB-lite"/>
    </source>
</evidence>
<feature type="region of interest" description="Disordered" evidence="1">
    <location>
        <begin position="19"/>
        <end position="69"/>
    </location>
</feature>
<organism evidence="2 3">
    <name type="scientific">Liparis tanakae</name>
    <name type="common">Tanaka's snailfish</name>
    <dbReference type="NCBI Taxonomy" id="230148"/>
    <lineage>
        <taxon>Eukaryota</taxon>
        <taxon>Metazoa</taxon>
        <taxon>Chordata</taxon>
        <taxon>Craniata</taxon>
        <taxon>Vertebrata</taxon>
        <taxon>Euteleostomi</taxon>
        <taxon>Actinopterygii</taxon>
        <taxon>Neopterygii</taxon>
        <taxon>Teleostei</taxon>
        <taxon>Neoteleostei</taxon>
        <taxon>Acanthomorphata</taxon>
        <taxon>Eupercaria</taxon>
        <taxon>Perciformes</taxon>
        <taxon>Cottioidei</taxon>
        <taxon>Cottales</taxon>
        <taxon>Liparidae</taxon>
        <taxon>Liparis</taxon>
    </lineage>
</organism>
<reference evidence="2 3" key="1">
    <citation type="submission" date="2019-03" db="EMBL/GenBank/DDBJ databases">
        <title>First draft genome of Liparis tanakae, snailfish: a comprehensive survey of snailfish specific genes.</title>
        <authorList>
            <person name="Kim W."/>
            <person name="Song I."/>
            <person name="Jeong J.-H."/>
            <person name="Kim D."/>
            <person name="Kim S."/>
            <person name="Ryu S."/>
            <person name="Song J.Y."/>
            <person name="Lee S.K."/>
        </authorList>
    </citation>
    <scope>NUCLEOTIDE SEQUENCE [LARGE SCALE GENOMIC DNA]</scope>
    <source>
        <tissue evidence="2">Muscle</tissue>
    </source>
</reference>
<proteinExistence type="predicted"/>
<dbReference type="AlphaFoldDB" id="A0A4Z2FD01"/>
<dbReference type="Proteomes" id="UP000314294">
    <property type="component" value="Unassembled WGS sequence"/>
</dbReference>
<gene>
    <name evidence="2" type="ORF">EYF80_051036</name>
</gene>
<comment type="caution">
    <text evidence="2">The sequence shown here is derived from an EMBL/GenBank/DDBJ whole genome shotgun (WGS) entry which is preliminary data.</text>
</comment>
<name>A0A4Z2FD01_9TELE</name>
<protein>
    <submittedName>
        <fullName evidence="2">Uncharacterized protein</fullName>
    </submittedName>
</protein>
<evidence type="ECO:0000313" key="2">
    <source>
        <dbReference type="EMBL" id="TNN38795.1"/>
    </source>
</evidence>
<accession>A0A4Z2FD01</accession>